<comment type="caution">
    <text evidence="1">The sequence shown here is derived from an EMBL/GenBank/DDBJ whole genome shotgun (WGS) entry which is preliminary data.</text>
</comment>
<evidence type="ECO:0000313" key="1">
    <source>
        <dbReference type="EMBL" id="MQM20381.1"/>
    </source>
</evidence>
<keyword evidence="2" id="KW-1185">Reference proteome</keyword>
<organism evidence="1 2">
    <name type="scientific">Colocasia esculenta</name>
    <name type="common">Wild taro</name>
    <name type="synonym">Arum esculentum</name>
    <dbReference type="NCBI Taxonomy" id="4460"/>
    <lineage>
        <taxon>Eukaryota</taxon>
        <taxon>Viridiplantae</taxon>
        <taxon>Streptophyta</taxon>
        <taxon>Embryophyta</taxon>
        <taxon>Tracheophyta</taxon>
        <taxon>Spermatophyta</taxon>
        <taxon>Magnoliopsida</taxon>
        <taxon>Liliopsida</taxon>
        <taxon>Araceae</taxon>
        <taxon>Aroideae</taxon>
        <taxon>Colocasieae</taxon>
        <taxon>Colocasia</taxon>
    </lineage>
</organism>
<reference evidence="1" key="1">
    <citation type="submission" date="2017-07" db="EMBL/GenBank/DDBJ databases">
        <title>Taro Niue Genome Assembly and Annotation.</title>
        <authorList>
            <person name="Atibalentja N."/>
            <person name="Keating K."/>
            <person name="Fields C.J."/>
        </authorList>
    </citation>
    <scope>NUCLEOTIDE SEQUENCE</scope>
    <source>
        <strain evidence="1">Niue_2</strain>
        <tissue evidence="1">Leaf</tissue>
    </source>
</reference>
<sequence>MRMLEDIISTHVGGNIFLLGKKEVLFTVEDVDIILEFPSFGHLVRHYGSSKKKSRLHERFGVATNFDRKKVHSLIQQLVIKNLTIKRNEWETIYKESQTVPEDTSTVPPAAASLSLLQEIAASIKSQEVKFDQLSTHLNDQMRQIEEIMCYIHKRDEPMTHEEGAAGATPTFSEHVHVQPPMMDDDLVNPQEWVAWPPTFSQYVPDVSDVSDVQPPMTNDDQAPPIGHFEEDPTTTVEDVDAHNPNSMVRAIKEREDRRPGVYDQSPYVLEKPVTMPEKEKAVATQSPVTANWVCKGELKDEQNAIVDSFLETCGSVGRVLNVSVAGVAFRLPLFGADLCMCTACHAWSGAADVGSVKATPEAVAIRSRRL</sequence>
<feature type="non-terminal residue" evidence="1">
    <location>
        <position position="1"/>
    </location>
</feature>
<dbReference type="EMBL" id="NMUH01009773">
    <property type="protein sequence ID" value="MQM20381.1"/>
    <property type="molecule type" value="Genomic_DNA"/>
</dbReference>
<name>A0A843XMI6_COLES</name>
<dbReference type="Proteomes" id="UP000652761">
    <property type="component" value="Unassembled WGS sequence"/>
</dbReference>
<gene>
    <name evidence="1" type="ORF">Taro_053399</name>
</gene>
<evidence type="ECO:0000313" key="2">
    <source>
        <dbReference type="Proteomes" id="UP000652761"/>
    </source>
</evidence>
<dbReference type="AlphaFoldDB" id="A0A843XMI6"/>
<accession>A0A843XMI6</accession>
<protein>
    <submittedName>
        <fullName evidence="1">Uncharacterized protein</fullName>
    </submittedName>
</protein>
<proteinExistence type="predicted"/>